<reference evidence="1 3" key="1">
    <citation type="journal article" date="2018" name="Nat. Ecol. Evol.">
        <title>Pezizomycetes genomes reveal the molecular basis of ectomycorrhizal truffle lifestyle.</title>
        <authorList>
            <person name="Murat C."/>
            <person name="Payen T."/>
            <person name="Noel B."/>
            <person name="Kuo A."/>
            <person name="Morin E."/>
            <person name="Chen J."/>
            <person name="Kohler A."/>
            <person name="Krizsan K."/>
            <person name="Balestrini R."/>
            <person name="Da Silva C."/>
            <person name="Montanini B."/>
            <person name="Hainaut M."/>
            <person name="Levati E."/>
            <person name="Barry K.W."/>
            <person name="Belfiori B."/>
            <person name="Cichocki N."/>
            <person name="Clum A."/>
            <person name="Dockter R.B."/>
            <person name="Fauchery L."/>
            <person name="Guy J."/>
            <person name="Iotti M."/>
            <person name="Le Tacon F."/>
            <person name="Lindquist E.A."/>
            <person name="Lipzen A."/>
            <person name="Malagnac F."/>
            <person name="Mello A."/>
            <person name="Molinier V."/>
            <person name="Miyauchi S."/>
            <person name="Poulain J."/>
            <person name="Riccioni C."/>
            <person name="Rubini A."/>
            <person name="Sitrit Y."/>
            <person name="Splivallo R."/>
            <person name="Traeger S."/>
            <person name="Wang M."/>
            <person name="Zifcakova L."/>
            <person name="Wipf D."/>
            <person name="Zambonelli A."/>
            <person name="Paolocci F."/>
            <person name="Nowrousian M."/>
            <person name="Ottonello S."/>
            <person name="Baldrian P."/>
            <person name="Spatafora J.W."/>
            <person name="Henrissat B."/>
            <person name="Nagy L.G."/>
            <person name="Aury J.M."/>
            <person name="Wincker P."/>
            <person name="Grigoriev I.V."/>
            <person name="Bonfante P."/>
            <person name="Martin F.M."/>
        </authorList>
    </citation>
    <scope>NUCLEOTIDE SEQUENCE [LARGE SCALE GENOMIC DNA]</scope>
    <source>
        <strain evidence="1 3">RN42</strain>
    </source>
</reference>
<name>A0A3N4HGY1_ASCIM</name>
<dbReference type="EMBL" id="ML119648">
    <property type="protein sequence ID" value="RPA86940.1"/>
    <property type="molecule type" value="Genomic_DNA"/>
</dbReference>
<evidence type="ECO:0000313" key="1">
    <source>
        <dbReference type="EMBL" id="RPA71611.1"/>
    </source>
</evidence>
<evidence type="ECO:0000313" key="3">
    <source>
        <dbReference type="Proteomes" id="UP000275078"/>
    </source>
</evidence>
<feature type="non-terminal residue" evidence="1">
    <location>
        <position position="118"/>
    </location>
</feature>
<sequence>IEDYQKAATVFQLPRMNDMGKQKGYSVPDSRSGLRQTFYLQDHAPSGGLIAQNYARYVHRERNRTTFCSSFTTLRRGDFSTGQHFYIAEYGIRVHGAGNRTVIWKPGDAHGTSLPNID</sequence>
<proteinExistence type="predicted"/>
<dbReference type="Proteomes" id="UP000275078">
    <property type="component" value="Unassembled WGS sequence"/>
</dbReference>
<dbReference type="EMBL" id="ML119913">
    <property type="protein sequence ID" value="RPA71611.1"/>
    <property type="molecule type" value="Genomic_DNA"/>
</dbReference>
<keyword evidence="3" id="KW-1185">Reference proteome</keyword>
<organism evidence="1 3">
    <name type="scientific">Ascobolus immersus RN42</name>
    <dbReference type="NCBI Taxonomy" id="1160509"/>
    <lineage>
        <taxon>Eukaryota</taxon>
        <taxon>Fungi</taxon>
        <taxon>Dikarya</taxon>
        <taxon>Ascomycota</taxon>
        <taxon>Pezizomycotina</taxon>
        <taxon>Pezizomycetes</taxon>
        <taxon>Pezizales</taxon>
        <taxon>Ascobolaceae</taxon>
        <taxon>Ascobolus</taxon>
    </lineage>
</organism>
<evidence type="ECO:0000313" key="2">
    <source>
        <dbReference type="EMBL" id="RPA86940.1"/>
    </source>
</evidence>
<dbReference type="OrthoDB" id="5419268at2759"/>
<dbReference type="STRING" id="1160509.A0A3N4HGY1"/>
<accession>A0A3N4HGY1</accession>
<gene>
    <name evidence="1" type="ORF">BJ508DRAFT_196588</name>
    <name evidence="2" type="ORF">BJ508DRAFT_199282</name>
</gene>
<protein>
    <submittedName>
        <fullName evidence="1">Uncharacterized protein</fullName>
    </submittedName>
</protein>
<feature type="non-terminal residue" evidence="1">
    <location>
        <position position="1"/>
    </location>
</feature>
<dbReference type="AlphaFoldDB" id="A0A3N4HGY1"/>